<reference evidence="1 2" key="2">
    <citation type="journal article" date="2022" name="Mol. Ecol. Resour.">
        <title>The genomes of chicory, endive, great burdock and yacon provide insights into Asteraceae paleo-polyploidization history and plant inulin production.</title>
        <authorList>
            <person name="Fan W."/>
            <person name="Wang S."/>
            <person name="Wang H."/>
            <person name="Wang A."/>
            <person name="Jiang F."/>
            <person name="Liu H."/>
            <person name="Zhao H."/>
            <person name="Xu D."/>
            <person name="Zhang Y."/>
        </authorList>
    </citation>
    <scope>NUCLEOTIDE SEQUENCE [LARGE SCALE GENOMIC DNA]</scope>
    <source>
        <strain evidence="2">cv. Yunnan</strain>
        <tissue evidence="1">Leaves</tissue>
    </source>
</reference>
<evidence type="ECO:0000313" key="1">
    <source>
        <dbReference type="EMBL" id="KAI3705513.1"/>
    </source>
</evidence>
<dbReference type="Proteomes" id="UP001056120">
    <property type="component" value="Linkage Group LG25"/>
</dbReference>
<dbReference type="EMBL" id="CM042042">
    <property type="protein sequence ID" value="KAI3705513.1"/>
    <property type="molecule type" value="Genomic_DNA"/>
</dbReference>
<reference evidence="2" key="1">
    <citation type="journal article" date="2022" name="Mol. Ecol. Resour.">
        <title>The genomes of chicory, endive, great burdock and yacon provide insights into Asteraceae palaeo-polyploidization history and plant inulin production.</title>
        <authorList>
            <person name="Fan W."/>
            <person name="Wang S."/>
            <person name="Wang H."/>
            <person name="Wang A."/>
            <person name="Jiang F."/>
            <person name="Liu H."/>
            <person name="Zhao H."/>
            <person name="Xu D."/>
            <person name="Zhang Y."/>
        </authorList>
    </citation>
    <scope>NUCLEOTIDE SEQUENCE [LARGE SCALE GENOMIC DNA]</scope>
    <source>
        <strain evidence="2">cv. Yunnan</strain>
    </source>
</reference>
<name>A0ACB9A815_9ASTR</name>
<sequence length="333" mass="38227">MATSLSDIHQDIIQTHILPRLDGRSLSTTATVSSSLHALASDHNLWSQISRCTWPSITHPRVDDVISTFPDGHRSFFEDSFPSLITEINHRDRYHSKSTLKLPDCSSCNTWPSQLISAVDIRYQTDVIYSNVQFTDITTEFMSSEIQINLNKDATGNRINLEVDELAGVDESKFSHVKESLTLNWILIDPSLKRAGNLSSIKPISVKKDWVTNETLVQYVIVLRGCDPNEMVQYRIQVVLGVGDFGEGLHVKEVVMKLMDLDSYWLNGRDFLVISQRAISGENNVRRKVVDDEFRWKSRREFKEMKRMRNELVKMEDDKRESAIVKNYIDGFE</sequence>
<proteinExistence type="predicted"/>
<accession>A0ACB9A815</accession>
<keyword evidence="2" id="KW-1185">Reference proteome</keyword>
<evidence type="ECO:0000313" key="2">
    <source>
        <dbReference type="Proteomes" id="UP001056120"/>
    </source>
</evidence>
<gene>
    <name evidence="1" type="ORF">L1987_75752</name>
</gene>
<comment type="caution">
    <text evidence="1">The sequence shown here is derived from an EMBL/GenBank/DDBJ whole genome shotgun (WGS) entry which is preliminary data.</text>
</comment>
<protein>
    <submittedName>
        <fullName evidence="1">Uncharacterized protein</fullName>
    </submittedName>
</protein>
<organism evidence="1 2">
    <name type="scientific">Smallanthus sonchifolius</name>
    <dbReference type="NCBI Taxonomy" id="185202"/>
    <lineage>
        <taxon>Eukaryota</taxon>
        <taxon>Viridiplantae</taxon>
        <taxon>Streptophyta</taxon>
        <taxon>Embryophyta</taxon>
        <taxon>Tracheophyta</taxon>
        <taxon>Spermatophyta</taxon>
        <taxon>Magnoliopsida</taxon>
        <taxon>eudicotyledons</taxon>
        <taxon>Gunneridae</taxon>
        <taxon>Pentapetalae</taxon>
        <taxon>asterids</taxon>
        <taxon>campanulids</taxon>
        <taxon>Asterales</taxon>
        <taxon>Asteraceae</taxon>
        <taxon>Asteroideae</taxon>
        <taxon>Heliantheae alliance</taxon>
        <taxon>Millerieae</taxon>
        <taxon>Smallanthus</taxon>
    </lineage>
</organism>